<proteinExistence type="predicted"/>
<organism evidence="1 2">
    <name type="scientific">Halalkalibaculum roseum</name>
    <dbReference type="NCBI Taxonomy" id="2709311"/>
    <lineage>
        <taxon>Bacteria</taxon>
        <taxon>Pseudomonadati</taxon>
        <taxon>Balneolota</taxon>
        <taxon>Balneolia</taxon>
        <taxon>Balneolales</taxon>
        <taxon>Balneolaceae</taxon>
        <taxon>Halalkalibaculum</taxon>
    </lineage>
</organism>
<gene>
    <name evidence="1" type="ORF">G3570_03065</name>
</gene>
<name>A0A6M1SYG2_9BACT</name>
<dbReference type="AlphaFoldDB" id="A0A6M1SYG2"/>
<evidence type="ECO:0000313" key="1">
    <source>
        <dbReference type="EMBL" id="NGP75597.1"/>
    </source>
</evidence>
<evidence type="ECO:0000313" key="2">
    <source>
        <dbReference type="Proteomes" id="UP000473278"/>
    </source>
</evidence>
<protein>
    <submittedName>
        <fullName evidence="1">DUF932 domain-containing protein</fullName>
    </submittedName>
</protein>
<reference evidence="1 2" key="1">
    <citation type="submission" date="2020-02" db="EMBL/GenBank/DDBJ databases">
        <title>Balneolaceae bacterium YR4-1, complete genome.</title>
        <authorList>
            <person name="Li Y."/>
            <person name="Wu S."/>
        </authorList>
    </citation>
    <scope>NUCLEOTIDE SEQUENCE [LARGE SCALE GENOMIC DNA]</scope>
    <source>
        <strain evidence="1 2">YR4-1</strain>
    </source>
</reference>
<accession>A0A6M1SYG2</accession>
<dbReference type="Proteomes" id="UP000473278">
    <property type="component" value="Unassembled WGS sequence"/>
</dbReference>
<keyword evidence="2" id="KW-1185">Reference proteome</keyword>
<sequence length="228" mass="25752">MTIPEPQQTNTYQPLNHYDFACNVQQVASDLLTDYRFDSQQYAFSKDGQKMFGLITYINPSSENEVLKYAIGIRNSYDKSISAGVAAGNGVIIICDNLVMSGDIVVMRKHTGENMHEDLHDQIVTAIYKSQHQFSRLSEDVTKMKQIPMAIQDKFKYLGLLTGEGILSPTQSSKAYREIWEPTHEEFATDTLWSGYNAATEALKSSAPQNIVKMHTKLHSITKELYLN</sequence>
<dbReference type="EMBL" id="JAALLT010000001">
    <property type="protein sequence ID" value="NGP75597.1"/>
    <property type="molecule type" value="Genomic_DNA"/>
</dbReference>
<comment type="caution">
    <text evidence="1">The sequence shown here is derived from an EMBL/GenBank/DDBJ whole genome shotgun (WGS) entry which is preliminary data.</text>
</comment>